<dbReference type="Gene3D" id="3.50.50.60">
    <property type="entry name" value="FAD/NAD(P)-binding domain"/>
    <property type="match status" value="2"/>
</dbReference>
<evidence type="ECO:0000256" key="2">
    <source>
        <dbReference type="ARBA" id="ARBA00022746"/>
    </source>
</evidence>
<dbReference type="InterPro" id="IPR036188">
    <property type="entry name" value="FAD/NAD-bd_sf"/>
</dbReference>
<gene>
    <name evidence="6" type="ORF">Vbra_21918</name>
</gene>
<reference evidence="6 7" key="1">
    <citation type="submission" date="2014-11" db="EMBL/GenBank/DDBJ databases">
        <authorList>
            <person name="Zhu J."/>
            <person name="Qi W."/>
            <person name="Song R."/>
        </authorList>
    </citation>
    <scope>NUCLEOTIDE SEQUENCE [LARGE SCALE GENOMIC DNA]</scope>
</reference>
<evidence type="ECO:0000259" key="5">
    <source>
        <dbReference type="Pfam" id="PF01593"/>
    </source>
</evidence>
<dbReference type="OMA" id="FTMRWVF"/>
<feature type="region of interest" description="Disordered" evidence="4">
    <location>
        <begin position="1"/>
        <end position="20"/>
    </location>
</feature>
<dbReference type="GO" id="GO:0016491">
    <property type="term" value="F:oxidoreductase activity"/>
    <property type="evidence" value="ECO:0007669"/>
    <property type="project" value="UniProtKB-KW"/>
</dbReference>
<evidence type="ECO:0000256" key="1">
    <source>
        <dbReference type="ARBA" id="ARBA00004829"/>
    </source>
</evidence>
<dbReference type="InParanoid" id="A0A0G4G440"/>
<dbReference type="EMBL" id="CDMY01000554">
    <property type="protein sequence ID" value="CEM22660.1"/>
    <property type="molecule type" value="Genomic_DNA"/>
</dbReference>
<dbReference type="AlphaFoldDB" id="A0A0G4G440"/>
<dbReference type="NCBIfam" id="TIGR02734">
    <property type="entry name" value="crtI_fam"/>
    <property type="match status" value="1"/>
</dbReference>
<dbReference type="GO" id="GO:0016117">
    <property type="term" value="P:carotenoid biosynthetic process"/>
    <property type="evidence" value="ECO:0007669"/>
    <property type="project" value="UniProtKB-KW"/>
</dbReference>
<comment type="pathway">
    <text evidence="1">Carotenoid biosynthesis.</text>
</comment>
<evidence type="ECO:0000256" key="4">
    <source>
        <dbReference type="SAM" id="MobiDB-lite"/>
    </source>
</evidence>
<proteinExistence type="predicted"/>
<evidence type="ECO:0000313" key="6">
    <source>
        <dbReference type="EMBL" id="CEM22660.1"/>
    </source>
</evidence>
<dbReference type="VEuPathDB" id="CryptoDB:Vbra_21918"/>
<dbReference type="OrthoDB" id="7777654at2759"/>
<dbReference type="PANTHER" id="PTHR43734">
    <property type="entry name" value="PHYTOENE DESATURASE"/>
    <property type="match status" value="1"/>
</dbReference>
<dbReference type="Pfam" id="PF01593">
    <property type="entry name" value="Amino_oxidase"/>
    <property type="match status" value="1"/>
</dbReference>
<organism evidence="6 7">
    <name type="scientific">Vitrella brassicaformis (strain CCMP3155)</name>
    <dbReference type="NCBI Taxonomy" id="1169540"/>
    <lineage>
        <taxon>Eukaryota</taxon>
        <taxon>Sar</taxon>
        <taxon>Alveolata</taxon>
        <taxon>Colpodellida</taxon>
        <taxon>Vitrellaceae</taxon>
        <taxon>Vitrella</taxon>
    </lineage>
</organism>
<keyword evidence="7" id="KW-1185">Reference proteome</keyword>
<keyword evidence="2" id="KW-0125">Carotenoid biosynthesis</keyword>
<dbReference type="InterPro" id="IPR002937">
    <property type="entry name" value="Amino_oxidase"/>
</dbReference>
<dbReference type="SUPFAM" id="SSF51905">
    <property type="entry name" value="FAD/NAD(P)-binding domain"/>
    <property type="match status" value="1"/>
</dbReference>
<protein>
    <recommendedName>
        <fullName evidence="5">Amine oxidase domain-containing protein</fullName>
    </recommendedName>
</protein>
<sequence length="657" mass="72880">MFGATRRLHQSSVNEVAREPADHLKTASAFIPTSQISPISHRHAVSRLTRTSQRAGRSKHGAKSDARTDKPKCIVVGAGIGGLVTAGRLAREGFDVTVLEKNSEAMVGGRVGEELVETSKGRFRFDTGASLFLMPEIFEETFSSLGVALHDAIDLRKVEPPYMIFYEDGTALNLTMSNRALLKEQLDQLEDDGYDKFMRYLDAADGNRLFGVPNFIQFEFSFDSINAFLKSLLSMWPLSSHHTEAGRFFSNPKLQALVTFQDLYVGLSPYSAPAVFSLLQAIEFKQGVFYPVGGYHTVAKKLLQIVRSLGVKVHFNTNVKEILVSRTLLSPSGYEAEGVLIDKPGRDDEAAKLEASLPRSRLRDMGKTAMMVSSDIVVVNADLPFAEEHLLKTPPALPSFAPSIGRDFSQWDYSTSVVALYWSFKDRLPLNHHNIFLSSEYRTSWASLFDTTSNAAFNASAFNFYVHASSRTDPSACPEGCDNIMVLVPVPALDERMSADEQQRLVDRTVSDAREGVLRRMEAVPGMENIRSSLLHEFVRSPMDWKRLYNLRRGAVFGLAHPLRQLVIFRPGPKHPTIGNLYAVGASARPGNGVPLVLVGAKQTAERIVKDFRRRFGSARFIDDDTGEGDKGEDGGGAATRRLFWHERRGKEVEAVK</sequence>
<feature type="domain" description="Amine oxidase" evidence="5">
    <location>
        <begin position="80"/>
        <end position="608"/>
    </location>
</feature>
<dbReference type="Proteomes" id="UP000041254">
    <property type="component" value="Unassembled WGS sequence"/>
</dbReference>
<feature type="region of interest" description="Disordered" evidence="4">
    <location>
        <begin position="41"/>
        <end position="68"/>
    </location>
</feature>
<evidence type="ECO:0000256" key="3">
    <source>
        <dbReference type="ARBA" id="ARBA00023002"/>
    </source>
</evidence>
<accession>A0A0G4G440</accession>
<dbReference type="InterPro" id="IPR014105">
    <property type="entry name" value="Carotenoid/retinoid_OxRdtase"/>
</dbReference>
<dbReference type="STRING" id="1169540.A0A0G4G440"/>
<keyword evidence="3" id="KW-0560">Oxidoreductase</keyword>
<name>A0A0G4G440_VITBC</name>
<dbReference type="PANTHER" id="PTHR43734:SF1">
    <property type="entry name" value="PHYTOENE DESATURASE"/>
    <property type="match status" value="1"/>
</dbReference>
<evidence type="ECO:0000313" key="7">
    <source>
        <dbReference type="Proteomes" id="UP000041254"/>
    </source>
</evidence>